<dbReference type="AlphaFoldDB" id="A0AAN8MVC7"/>
<protein>
    <submittedName>
        <fullName evidence="2">Uncharacterized protein</fullName>
    </submittedName>
</protein>
<sequence>MLTAILLAALTFTCVHARDPIQNIVSNLNSGVGNNNAPNIAPPPGFSETLSIYGEPEPKRASPKTPATYFSIFLQLSSTNEWDVFNVSTTDYTTCHTLNPAVRPKRSRFRAAISSKGSRDAQPGVQNMMFSFPDNTVPPDISIKIFRNAPSVPKGGRVAAGSENPYGSCYEVAGSRESRVVNIKEWADMSKDDRLKWLKPRRWPWVQSYYRLRETDTFLVLPPPAQGRASLGTQVAPQTGRLTGFQAQRQGERSRLREKSYEAARELGIDFA</sequence>
<organism evidence="2 3">
    <name type="scientific">Orbilia javanica</name>
    <dbReference type="NCBI Taxonomy" id="47235"/>
    <lineage>
        <taxon>Eukaryota</taxon>
        <taxon>Fungi</taxon>
        <taxon>Dikarya</taxon>
        <taxon>Ascomycota</taxon>
        <taxon>Pezizomycotina</taxon>
        <taxon>Orbiliomycetes</taxon>
        <taxon>Orbiliales</taxon>
        <taxon>Orbiliaceae</taxon>
        <taxon>Orbilia</taxon>
    </lineage>
</organism>
<name>A0AAN8MVC7_9PEZI</name>
<dbReference type="Proteomes" id="UP001313282">
    <property type="component" value="Unassembled WGS sequence"/>
</dbReference>
<keyword evidence="3" id="KW-1185">Reference proteome</keyword>
<evidence type="ECO:0000313" key="3">
    <source>
        <dbReference type="Proteomes" id="UP001313282"/>
    </source>
</evidence>
<feature type="signal peptide" evidence="1">
    <location>
        <begin position="1"/>
        <end position="17"/>
    </location>
</feature>
<evidence type="ECO:0000313" key="2">
    <source>
        <dbReference type="EMBL" id="KAK6339723.1"/>
    </source>
</evidence>
<evidence type="ECO:0000256" key="1">
    <source>
        <dbReference type="SAM" id="SignalP"/>
    </source>
</evidence>
<keyword evidence="1" id="KW-0732">Signal</keyword>
<accession>A0AAN8MVC7</accession>
<reference evidence="2 3" key="1">
    <citation type="submission" date="2019-10" db="EMBL/GenBank/DDBJ databases">
        <authorList>
            <person name="Palmer J.M."/>
        </authorList>
    </citation>
    <scope>NUCLEOTIDE SEQUENCE [LARGE SCALE GENOMIC DNA]</scope>
    <source>
        <strain evidence="2 3">TWF718</strain>
    </source>
</reference>
<dbReference type="EMBL" id="JAVHNR010000006">
    <property type="protein sequence ID" value="KAK6339723.1"/>
    <property type="molecule type" value="Genomic_DNA"/>
</dbReference>
<gene>
    <name evidence="2" type="ORF">TWF718_009116</name>
</gene>
<comment type="caution">
    <text evidence="2">The sequence shown here is derived from an EMBL/GenBank/DDBJ whole genome shotgun (WGS) entry which is preliminary data.</text>
</comment>
<proteinExistence type="predicted"/>
<feature type="chain" id="PRO_5042989369" evidence="1">
    <location>
        <begin position="18"/>
        <end position="272"/>
    </location>
</feature>